<sequence length="954" mass="108305">MKQRFSSLDLLCISTDLKFLENYRIQNIYDVGSRGLLFKFSLPNTKTLVLLDPGYRIHITRYHRTTAASPSGFVAKLRKHLRTRRLTCIEQLGIDRVLVLHFGEMYKLVLEFFAAGNVILLDSSNTILATFRVVKESQNVPPCAVGITYTLSQPTTTWLTKLTSSDVESWSKDKSPTLKQLLQTNVRHFSVDLLVKCIETAKLDPESAEYTITDVLNVIDEAQMAVQSMLEKPITGYIVSKHDSKLDAYIYDDFMPFEPIVSGEKKILSFEGYNSTVDEYFSTLESQKLDLRIAAQEASADRKLHMSRTEHARRIEQLRQLQNDNIAKGSAIEEHINLVSSAIDKVNNLLSQKIDWENIGKLIDIERMRNDPVANVISKLDLGNRKISLSLPLDSGYSESDSELDDSDYDTSDDETDTVTKQNKNSTITVDIYLHESPGANARRYYTAKKSAIDKEIRTSKSSKKALKSAEKKIQQDLQKSLNKEKQVLKPVRNPAWFEKFLWFISSEGYLAIAGRDSQQNDMIYRRYFRPGDLYVHADIDGAATVFLLNRVSNSPIPAMTLEQAGTFSVACSKAWEQKAVSSAWWVKYDQVSKTAPTGEYLNVSGFIISGSKTYIAPAQLVMGFGFLFKVDQESEQRHKRQILQPDIPVVEIEAEQDLSSFPEILEDFPDVDLETIKDDVKYNFSKQDEDSSVLAELLANTKFDTKRAEPSSEQQNVSDDHQSIVSQQDSIGGFNDPAQQAKKSVRGKKGKLKKIAKKYADQDEEEYQLRMEILGSTKGLERKIQKKNEQEKMRLEQQAKQMQSKKIREEKLMEKERRMKMRRNEEGAGIEDDDDDDEIGLSEMESVSLDSITGTVFKEDNILEAIPTFAPWSALKNCKYKVKLVPGTTKKGKAIKECLSVIFRMKVSEDDPELMSPRERDLIKSLRDEEMILPVGVSKVKVMATGMNTSKKK</sequence>
<evidence type="ECO:0000256" key="7">
    <source>
        <dbReference type="SAM" id="MobiDB-lite"/>
    </source>
</evidence>
<dbReference type="GO" id="GO:0043043">
    <property type="term" value="P:peptide biosynthetic process"/>
    <property type="evidence" value="ECO:0007669"/>
    <property type="project" value="EnsemblFungi"/>
</dbReference>
<dbReference type="GO" id="GO:1904678">
    <property type="term" value="F:alpha-aminoacyl-tRNA binding"/>
    <property type="evidence" value="ECO:0007669"/>
    <property type="project" value="EnsemblFungi"/>
</dbReference>
<dbReference type="InterPro" id="IPR051608">
    <property type="entry name" value="RQC_Subunit_NEMF"/>
</dbReference>
<dbReference type="Pfam" id="PF05833">
    <property type="entry name" value="NFACT_N"/>
    <property type="match status" value="1"/>
</dbReference>
<dbReference type="GO" id="GO:0022626">
    <property type="term" value="C:cytosolic ribosome"/>
    <property type="evidence" value="ECO:0007669"/>
    <property type="project" value="EnsemblFungi"/>
</dbReference>
<proteinExistence type="inferred from homology"/>
<evidence type="ECO:0000256" key="1">
    <source>
        <dbReference type="ARBA" id="ARBA00004496"/>
    </source>
</evidence>
<reference evidence="11" key="1">
    <citation type="submission" date="2016-02" db="EMBL/GenBank/DDBJ databases">
        <title>Comparative genomics of biotechnologically important yeasts.</title>
        <authorList>
            <consortium name="DOE Joint Genome Institute"/>
            <person name="Riley R."/>
            <person name="Haridas S."/>
            <person name="Wolfe K.H."/>
            <person name="Lopes M.R."/>
            <person name="Hittinger C.T."/>
            <person name="Goker M."/>
            <person name="Salamov A."/>
            <person name="Wisecaver J."/>
            <person name="Long T.M."/>
            <person name="Aerts A.L."/>
            <person name="Barry K."/>
            <person name="Choi C."/>
            <person name="Clum A."/>
            <person name="Coughlan A.Y."/>
            <person name="Deshpande S."/>
            <person name="Douglass A.P."/>
            <person name="Hanson S.J."/>
            <person name="Klenk H.-P."/>
            <person name="Labutti K."/>
            <person name="Lapidus A."/>
            <person name="Lindquist E."/>
            <person name="Lipzen A."/>
            <person name="Meier-Kolthoff J.P."/>
            <person name="Ohm R.A."/>
            <person name="Otillar R.P."/>
            <person name="Pangilinan J."/>
            <person name="Peng Y."/>
            <person name="Rokas A."/>
            <person name="Rosa C.A."/>
            <person name="Scheuner C."/>
            <person name="Sibirny A.A."/>
            <person name="Slot J.C."/>
            <person name="Stielow J.B."/>
            <person name="Sun H."/>
            <person name="Kurtzman C.P."/>
            <person name="Blackwell M."/>
            <person name="Jeffries T.W."/>
            <person name="Grigoriev I.V."/>
        </authorList>
    </citation>
    <scope>NUCLEOTIDE SEQUENCE [LARGE SCALE GENOMIC DNA]</scope>
    <source>
        <strain evidence="11">NRRL Y-17796</strain>
    </source>
</reference>
<evidence type="ECO:0000256" key="2">
    <source>
        <dbReference type="ARBA" id="ARBA00008318"/>
    </source>
</evidence>
<dbReference type="InterPro" id="IPR021846">
    <property type="entry name" value="NFACT-C"/>
</dbReference>
<feature type="coiled-coil region" evidence="6">
    <location>
        <begin position="782"/>
        <end position="816"/>
    </location>
</feature>
<gene>
    <name evidence="10" type="ORF">CANCADRAFT_58102</name>
</gene>
<dbReference type="GO" id="GO:0140708">
    <property type="term" value="P:CAT tailing"/>
    <property type="evidence" value="ECO:0007669"/>
    <property type="project" value="EnsemblFungi"/>
</dbReference>
<dbReference type="PANTHER" id="PTHR15239">
    <property type="entry name" value="NUCLEAR EXPORT MEDIATOR FACTOR NEMF"/>
    <property type="match status" value="1"/>
</dbReference>
<dbReference type="InterPro" id="IPR008532">
    <property type="entry name" value="NFACT_RNA-bd"/>
</dbReference>
<evidence type="ECO:0000259" key="9">
    <source>
        <dbReference type="Pfam" id="PF11923"/>
    </source>
</evidence>
<comment type="subcellular location">
    <subcellularLocation>
        <location evidence="1">Cytoplasm</location>
    </subcellularLocation>
</comment>
<protein>
    <recommendedName>
        <fullName evidence="5">Ribosome quality control complex subunit 2</fullName>
    </recommendedName>
</protein>
<name>A0A1E4TBI7_9ASCO</name>
<feature type="region of interest" description="Disordered" evidence="7">
    <location>
        <begin position="728"/>
        <end position="748"/>
    </location>
</feature>
<dbReference type="GO" id="GO:0043023">
    <property type="term" value="F:ribosomal large subunit binding"/>
    <property type="evidence" value="ECO:0007669"/>
    <property type="project" value="EnsemblFungi"/>
</dbReference>
<dbReference type="Proteomes" id="UP000095023">
    <property type="component" value="Unassembled WGS sequence"/>
</dbReference>
<dbReference type="GO" id="GO:0010494">
    <property type="term" value="C:cytoplasmic stress granule"/>
    <property type="evidence" value="ECO:0007669"/>
    <property type="project" value="EnsemblFungi"/>
</dbReference>
<dbReference type="GO" id="GO:0000049">
    <property type="term" value="F:tRNA binding"/>
    <property type="evidence" value="ECO:0007669"/>
    <property type="project" value="EnsemblFungi"/>
</dbReference>
<dbReference type="Pfam" id="PF05670">
    <property type="entry name" value="NFACT-R_1"/>
    <property type="match status" value="1"/>
</dbReference>
<dbReference type="AlphaFoldDB" id="A0A1E4TBI7"/>
<evidence type="ECO:0000256" key="4">
    <source>
        <dbReference type="ARBA" id="ARBA00023054"/>
    </source>
</evidence>
<keyword evidence="4 6" id="KW-0175">Coiled coil</keyword>
<feature type="domain" description="NFACT RNA-binding" evidence="8">
    <location>
        <begin position="500"/>
        <end position="610"/>
    </location>
</feature>
<evidence type="ECO:0000256" key="3">
    <source>
        <dbReference type="ARBA" id="ARBA00022490"/>
    </source>
</evidence>
<dbReference type="PANTHER" id="PTHR15239:SF6">
    <property type="entry name" value="RIBOSOME QUALITY CONTROL COMPLEX SUBUNIT NEMF"/>
    <property type="match status" value="1"/>
</dbReference>
<evidence type="ECO:0000313" key="10">
    <source>
        <dbReference type="EMBL" id="ODV89073.1"/>
    </source>
</evidence>
<dbReference type="Gene3D" id="2.30.310.10">
    <property type="entry name" value="ibrinogen binding protein from staphylococcus aureus domain"/>
    <property type="match status" value="1"/>
</dbReference>
<evidence type="ECO:0000259" key="8">
    <source>
        <dbReference type="Pfam" id="PF05670"/>
    </source>
</evidence>
<dbReference type="Pfam" id="PF11923">
    <property type="entry name" value="NFACT-C"/>
    <property type="match status" value="1"/>
</dbReference>
<keyword evidence="11" id="KW-1185">Reference proteome</keyword>
<feature type="compositionally biased region" description="Acidic residues" evidence="7">
    <location>
        <begin position="400"/>
        <end position="417"/>
    </location>
</feature>
<feature type="domain" description="NFACT protein C-terminal" evidence="9">
    <location>
        <begin position="848"/>
        <end position="944"/>
    </location>
</feature>
<feature type="region of interest" description="Disordered" evidence="7">
    <location>
        <begin position="396"/>
        <end position="422"/>
    </location>
</feature>
<comment type="similarity">
    <text evidence="2">Belongs to the NEMF family.</text>
</comment>
<evidence type="ECO:0000256" key="5">
    <source>
        <dbReference type="ARBA" id="ARBA00070414"/>
    </source>
</evidence>
<dbReference type="GO" id="GO:1990112">
    <property type="term" value="C:RQC complex"/>
    <property type="evidence" value="ECO:0007669"/>
    <property type="project" value="EnsemblFungi"/>
</dbReference>
<organism evidence="10 11">
    <name type="scientific">Tortispora caseinolytica NRRL Y-17796</name>
    <dbReference type="NCBI Taxonomy" id="767744"/>
    <lineage>
        <taxon>Eukaryota</taxon>
        <taxon>Fungi</taxon>
        <taxon>Dikarya</taxon>
        <taxon>Ascomycota</taxon>
        <taxon>Saccharomycotina</taxon>
        <taxon>Trigonopsidomycetes</taxon>
        <taxon>Trigonopsidales</taxon>
        <taxon>Trigonopsidaceae</taxon>
        <taxon>Tortispora</taxon>
    </lineage>
</organism>
<dbReference type="OrthoDB" id="207084at2759"/>
<evidence type="ECO:0000313" key="11">
    <source>
        <dbReference type="Proteomes" id="UP000095023"/>
    </source>
</evidence>
<evidence type="ECO:0000256" key="6">
    <source>
        <dbReference type="SAM" id="Coils"/>
    </source>
</evidence>
<keyword evidence="3" id="KW-0963">Cytoplasm</keyword>
<accession>A0A1E4TBI7</accession>
<dbReference type="EMBL" id="KV453843">
    <property type="protein sequence ID" value="ODV89073.1"/>
    <property type="molecule type" value="Genomic_DNA"/>
</dbReference>
<dbReference type="FunFam" id="2.30.310.10:FF:000003">
    <property type="entry name" value="Zinc knuckle domain containing protein"/>
    <property type="match status" value="1"/>
</dbReference>